<proteinExistence type="predicted"/>
<gene>
    <name evidence="1" type="ORF">PoMZ_11093</name>
</gene>
<protein>
    <submittedName>
        <fullName evidence="1">Uncharacterized protein</fullName>
    </submittedName>
</protein>
<organism evidence="1 2">
    <name type="scientific">Pyricularia oryzae</name>
    <name type="common">Rice blast fungus</name>
    <name type="synonym">Magnaporthe oryzae</name>
    <dbReference type="NCBI Taxonomy" id="318829"/>
    <lineage>
        <taxon>Eukaryota</taxon>
        <taxon>Fungi</taxon>
        <taxon>Dikarya</taxon>
        <taxon>Ascomycota</taxon>
        <taxon>Pezizomycotina</taxon>
        <taxon>Sordariomycetes</taxon>
        <taxon>Sordariomycetidae</taxon>
        <taxon>Magnaporthales</taxon>
        <taxon>Pyriculariaceae</taxon>
        <taxon>Pyricularia</taxon>
    </lineage>
</organism>
<accession>A0A4P7NJP6</accession>
<evidence type="ECO:0000313" key="2">
    <source>
        <dbReference type="Proteomes" id="UP000294847"/>
    </source>
</evidence>
<sequence length="57" mass="6541">MGRVASMKRHDVDRWYRVTFSLASPSYFFGVAAEYWTDFKAICEVMGVQAARDQTTS</sequence>
<reference evidence="1 2" key="1">
    <citation type="journal article" date="2019" name="Mol. Biol. Evol.">
        <title>Blast fungal genomes show frequent chromosomal changes, gene gains and losses, and effector gene turnover.</title>
        <authorList>
            <person name="Gomez Luciano L.B."/>
            <person name="Jason Tsai I."/>
            <person name="Chuma I."/>
            <person name="Tosa Y."/>
            <person name="Chen Y.H."/>
            <person name="Li J.Y."/>
            <person name="Li M.Y."/>
            <person name="Jade Lu M.Y."/>
            <person name="Nakayashiki H."/>
            <person name="Li W.H."/>
        </authorList>
    </citation>
    <scope>NUCLEOTIDE SEQUENCE [LARGE SCALE GENOMIC DNA]</scope>
    <source>
        <strain evidence="1">MZ5-1-6</strain>
    </source>
</reference>
<dbReference type="EMBL" id="CP034208">
    <property type="protein sequence ID" value="QBZ62216.1"/>
    <property type="molecule type" value="Genomic_DNA"/>
</dbReference>
<dbReference type="AlphaFoldDB" id="A0A4P7NJP6"/>
<name>A0A4P7NJP6_PYROR</name>
<dbReference type="Proteomes" id="UP000294847">
    <property type="component" value="Chromosome 5"/>
</dbReference>
<evidence type="ECO:0000313" key="1">
    <source>
        <dbReference type="EMBL" id="QBZ62216.1"/>
    </source>
</evidence>